<evidence type="ECO:0000313" key="5">
    <source>
        <dbReference type="Proteomes" id="UP000472267"/>
    </source>
</evidence>
<dbReference type="SUPFAM" id="SSF50814">
    <property type="entry name" value="Lipocalins"/>
    <property type="match status" value="1"/>
</dbReference>
<proteinExistence type="inferred from homology"/>
<dbReference type="Ensembl" id="ENSSFAT00005050248.1">
    <property type="protein sequence ID" value="ENSSFAP00005048632.1"/>
    <property type="gene ID" value="ENSSFAG00005023604.1"/>
</dbReference>
<evidence type="ECO:0000259" key="3">
    <source>
        <dbReference type="Pfam" id="PF00061"/>
    </source>
</evidence>
<evidence type="ECO:0000313" key="4">
    <source>
        <dbReference type="Ensembl" id="ENSSFAP00005048632.1"/>
    </source>
</evidence>
<comment type="similarity">
    <text evidence="1 2">Belongs to the calycin superfamily. Lipocalin family.</text>
</comment>
<dbReference type="InParanoid" id="A0A672J684"/>
<dbReference type="Pfam" id="PF00061">
    <property type="entry name" value="Lipocalin"/>
    <property type="match status" value="1"/>
</dbReference>
<dbReference type="PROSITE" id="PS00213">
    <property type="entry name" value="LIPOCALIN"/>
    <property type="match status" value="1"/>
</dbReference>
<reference evidence="4" key="1">
    <citation type="submission" date="2025-08" db="UniProtKB">
        <authorList>
            <consortium name="Ensembl"/>
        </authorList>
    </citation>
    <scope>IDENTIFICATION</scope>
</reference>
<keyword evidence="5" id="KW-1185">Reference proteome</keyword>
<dbReference type="PRINTS" id="PR01254">
    <property type="entry name" value="PGNDSYNTHASE"/>
</dbReference>
<dbReference type="OMA" id="QKFAGKW"/>
<sequence>MPVCWLPTLRFRLRSSAPLQPLSAPTPTGFFLPIADMRSAVVAVATATLCVMMVHAGVKPQKDFNLQRFAGRWYRVGLAYDSPSFAPYRDKIKASMGFIAALPNGNVNLTMWDATPAGCVVKTYHYEKTPVAGQFTYFSTRHNMVKDITVVDTNYTDYALVLKHKVFHREYTQVALYGRAQRVHNDVIQRFKAFAISRGFPKESILTPPPAGSRTCVRRRRQRGRDPALRPSLGKYKCCKY</sequence>
<feature type="domain" description="Lipocalin/cytosolic fatty-acid binding" evidence="3">
    <location>
        <begin position="70"/>
        <end position="209"/>
    </location>
</feature>
<dbReference type="PANTHER" id="PTHR11430">
    <property type="entry name" value="LIPOCALIN"/>
    <property type="match status" value="1"/>
</dbReference>
<dbReference type="PRINTS" id="PR00179">
    <property type="entry name" value="LIPOCALIN"/>
</dbReference>
<dbReference type="GO" id="GO:0036094">
    <property type="term" value="F:small molecule binding"/>
    <property type="evidence" value="ECO:0007669"/>
    <property type="project" value="InterPro"/>
</dbReference>
<dbReference type="InterPro" id="IPR022272">
    <property type="entry name" value="Lipocalin_CS"/>
</dbReference>
<evidence type="ECO:0000256" key="2">
    <source>
        <dbReference type="RuleBase" id="RU003695"/>
    </source>
</evidence>
<dbReference type="InterPro" id="IPR002345">
    <property type="entry name" value="Lipocalin"/>
</dbReference>
<dbReference type="InterPro" id="IPR000566">
    <property type="entry name" value="Lipocln_cytosolic_FA-bd_dom"/>
</dbReference>
<dbReference type="Proteomes" id="UP000472267">
    <property type="component" value="Unassembled WGS sequence"/>
</dbReference>
<gene>
    <name evidence="4" type="primary">ptgdsa</name>
</gene>
<evidence type="ECO:0000256" key="1">
    <source>
        <dbReference type="ARBA" id="ARBA00006889"/>
    </source>
</evidence>
<protein>
    <submittedName>
        <fullName evidence="4">Prostaglandin D2 synthase a</fullName>
    </submittedName>
</protein>
<reference evidence="4" key="2">
    <citation type="submission" date="2025-09" db="UniProtKB">
        <authorList>
            <consortium name="Ensembl"/>
        </authorList>
    </citation>
    <scope>IDENTIFICATION</scope>
</reference>
<dbReference type="AlphaFoldDB" id="A0A672J684"/>
<dbReference type="PANTHER" id="PTHR11430:SF63">
    <property type="entry name" value="LOC555483 PROTEIN-RELATED"/>
    <property type="match status" value="1"/>
</dbReference>
<dbReference type="InterPro" id="IPR012674">
    <property type="entry name" value="Calycin"/>
</dbReference>
<dbReference type="Gene3D" id="2.40.128.20">
    <property type="match status" value="1"/>
</dbReference>
<accession>A0A672J684</accession>
<name>A0A672J684_SALFA</name>
<organism evidence="4 5">
    <name type="scientific">Salarias fasciatus</name>
    <name type="common">Jewelled blenny</name>
    <name type="synonym">Blennius fasciatus</name>
    <dbReference type="NCBI Taxonomy" id="181472"/>
    <lineage>
        <taxon>Eukaryota</taxon>
        <taxon>Metazoa</taxon>
        <taxon>Chordata</taxon>
        <taxon>Craniata</taxon>
        <taxon>Vertebrata</taxon>
        <taxon>Euteleostomi</taxon>
        <taxon>Actinopterygii</taxon>
        <taxon>Neopterygii</taxon>
        <taxon>Teleostei</taxon>
        <taxon>Neoteleostei</taxon>
        <taxon>Acanthomorphata</taxon>
        <taxon>Ovalentaria</taxon>
        <taxon>Blenniimorphae</taxon>
        <taxon>Blenniiformes</taxon>
        <taxon>Blennioidei</taxon>
        <taxon>Blenniidae</taxon>
        <taxon>Salariinae</taxon>
        <taxon>Salarias</taxon>
    </lineage>
</organism>